<dbReference type="GO" id="GO:0006508">
    <property type="term" value="P:proteolysis"/>
    <property type="evidence" value="ECO:0007669"/>
    <property type="project" value="InterPro"/>
</dbReference>
<evidence type="ECO:0000259" key="15">
    <source>
        <dbReference type="PROSITE" id="PS50175"/>
    </source>
</evidence>
<dbReference type="Gene3D" id="3.30.70.270">
    <property type="match status" value="2"/>
</dbReference>
<dbReference type="InterPro" id="IPR043502">
    <property type="entry name" value="DNA/RNA_pol_sf"/>
</dbReference>
<keyword evidence="7" id="KW-0255">Endonuclease</keyword>
<accession>A0A3B5REX3</accession>
<evidence type="ECO:0000256" key="12">
    <source>
        <dbReference type="ARBA" id="ARBA00023268"/>
    </source>
</evidence>
<dbReference type="InterPro" id="IPR002156">
    <property type="entry name" value="RNaseH_domain"/>
</dbReference>
<dbReference type="Proteomes" id="UP000002852">
    <property type="component" value="Unassembled WGS sequence"/>
</dbReference>
<evidence type="ECO:0000259" key="18">
    <source>
        <dbReference type="PROSITE" id="PS50994"/>
    </source>
</evidence>
<dbReference type="PROSITE" id="PS50994">
    <property type="entry name" value="INTEGRASE"/>
    <property type="match status" value="1"/>
</dbReference>
<keyword evidence="20" id="KW-1185">Reference proteome</keyword>
<dbReference type="Gene3D" id="3.30.420.10">
    <property type="entry name" value="Ribonuclease H-like superfamily/Ribonuclease H"/>
    <property type="match status" value="2"/>
</dbReference>
<dbReference type="Pfam" id="PF00078">
    <property type="entry name" value="RVT_1"/>
    <property type="match status" value="1"/>
</dbReference>
<keyword evidence="4" id="KW-0808">Transferase</keyword>
<dbReference type="GO" id="GO:0006310">
    <property type="term" value="P:DNA recombination"/>
    <property type="evidence" value="ECO:0007669"/>
    <property type="project" value="UniProtKB-KW"/>
</dbReference>
<evidence type="ECO:0000256" key="14">
    <source>
        <dbReference type="SAM" id="MobiDB-lite"/>
    </source>
</evidence>
<keyword evidence="5" id="KW-0548">Nucleotidyltransferase</keyword>
<dbReference type="Pfam" id="PF00075">
    <property type="entry name" value="RNase_H"/>
    <property type="match status" value="1"/>
</dbReference>
<evidence type="ECO:0000256" key="3">
    <source>
        <dbReference type="ARBA" id="ARBA00018735"/>
    </source>
</evidence>
<evidence type="ECO:0000256" key="9">
    <source>
        <dbReference type="ARBA" id="ARBA00022884"/>
    </source>
</evidence>
<evidence type="ECO:0000256" key="7">
    <source>
        <dbReference type="ARBA" id="ARBA00022759"/>
    </source>
</evidence>
<reference evidence="20" key="1">
    <citation type="submission" date="2012-01" db="EMBL/GenBank/DDBJ databases">
        <authorList>
            <person name="Walter R."/>
            <person name="Schartl M."/>
            <person name="Warren W."/>
        </authorList>
    </citation>
    <scope>NUCLEOTIDE SEQUENCE [LARGE SCALE GENOMIC DNA]</scope>
    <source>
        <strain evidence="20">JP 163 A</strain>
    </source>
</reference>
<dbReference type="InterPro" id="IPR001995">
    <property type="entry name" value="Peptidase_A2_cat"/>
</dbReference>
<evidence type="ECO:0000256" key="10">
    <source>
        <dbReference type="ARBA" id="ARBA00022918"/>
    </source>
</evidence>
<feature type="domain" description="RNase H type-1" evidence="17">
    <location>
        <begin position="780"/>
        <end position="930"/>
    </location>
</feature>
<feature type="domain" description="Integrase catalytic" evidence="18">
    <location>
        <begin position="1057"/>
        <end position="1215"/>
    </location>
</feature>
<dbReference type="Pfam" id="PF18697">
    <property type="entry name" value="MLVIN_C"/>
    <property type="match status" value="1"/>
</dbReference>
<reference evidence="20" key="2">
    <citation type="journal article" date="2013" name="Nat. Genet.">
        <title>The genome of the platyfish, Xiphophorus maculatus, provides insights into evolutionary adaptation and several complex traits.</title>
        <authorList>
            <person name="Schartl M."/>
            <person name="Walter R.B."/>
            <person name="Shen Y."/>
            <person name="Garcia T."/>
            <person name="Catchen J."/>
            <person name="Amores A."/>
            <person name="Braasch I."/>
            <person name="Chalopin D."/>
            <person name="Volff J.N."/>
            <person name="Lesch K.P."/>
            <person name="Bisazza A."/>
            <person name="Minx P."/>
            <person name="Hillier L."/>
            <person name="Wilson R.K."/>
            <person name="Fuerstenberg S."/>
            <person name="Boore J."/>
            <person name="Searle S."/>
            <person name="Postlethwait J.H."/>
            <person name="Warren W.C."/>
        </authorList>
    </citation>
    <scope>NUCLEOTIDE SEQUENCE [LARGE SCALE GENOMIC DNA]</scope>
    <source>
        <strain evidence="20">JP 163 A</strain>
    </source>
</reference>
<evidence type="ECO:0000256" key="2">
    <source>
        <dbReference type="ARBA" id="ARBA00012180"/>
    </source>
</evidence>
<comment type="similarity">
    <text evidence="1">Belongs to the beta type-B retroviral polymerase family. HERV class-II K(HML-2) pol subfamily.</text>
</comment>
<dbReference type="Gene3D" id="3.10.20.370">
    <property type="match status" value="1"/>
</dbReference>
<evidence type="ECO:0000256" key="1">
    <source>
        <dbReference type="ARBA" id="ARBA00010879"/>
    </source>
</evidence>
<dbReference type="InterPro" id="IPR036397">
    <property type="entry name" value="RNaseH_sf"/>
</dbReference>
<dbReference type="Ensembl" id="ENSXMAT00000031164.1">
    <property type="protein sequence ID" value="ENSXMAP00000041849.1"/>
    <property type="gene ID" value="ENSXMAG00000022532.1"/>
</dbReference>
<evidence type="ECO:0000256" key="6">
    <source>
        <dbReference type="ARBA" id="ARBA00022722"/>
    </source>
</evidence>
<feature type="region of interest" description="Disordered" evidence="14">
    <location>
        <begin position="1331"/>
        <end position="1386"/>
    </location>
</feature>
<evidence type="ECO:0000256" key="8">
    <source>
        <dbReference type="ARBA" id="ARBA00022801"/>
    </source>
</evidence>
<dbReference type="GO" id="GO:0004523">
    <property type="term" value="F:RNA-DNA hybrid ribonuclease activity"/>
    <property type="evidence" value="ECO:0007669"/>
    <property type="project" value="UniProtKB-EC"/>
</dbReference>
<evidence type="ECO:0000313" key="19">
    <source>
        <dbReference type="Ensembl" id="ENSXMAP00000041849.1"/>
    </source>
</evidence>
<dbReference type="GeneTree" id="ENSGT00940000160750"/>
<organism evidence="19 20">
    <name type="scientific">Xiphophorus maculatus</name>
    <name type="common">Southern platyfish</name>
    <name type="synonym">Platypoecilus maculatus</name>
    <dbReference type="NCBI Taxonomy" id="8083"/>
    <lineage>
        <taxon>Eukaryota</taxon>
        <taxon>Metazoa</taxon>
        <taxon>Chordata</taxon>
        <taxon>Craniata</taxon>
        <taxon>Vertebrata</taxon>
        <taxon>Euteleostomi</taxon>
        <taxon>Actinopterygii</taxon>
        <taxon>Neopterygii</taxon>
        <taxon>Teleostei</taxon>
        <taxon>Neoteleostei</taxon>
        <taxon>Acanthomorphata</taxon>
        <taxon>Ovalentaria</taxon>
        <taxon>Atherinomorphae</taxon>
        <taxon>Cyprinodontiformes</taxon>
        <taxon>Poeciliidae</taxon>
        <taxon>Poeciliinae</taxon>
        <taxon>Xiphophorus</taxon>
    </lineage>
</organism>
<dbReference type="Gene3D" id="2.40.70.10">
    <property type="entry name" value="Acid Proteases"/>
    <property type="match status" value="1"/>
</dbReference>
<evidence type="ECO:0000256" key="4">
    <source>
        <dbReference type="ARBA" id="ARBA00022679"/>
    </source>
</evidence>
<dbReference type="OMA" id="QGHESHE"/>
<dbReference type="Pfam" id="PF17919">
    <property type="entry name" value="RT_RNaseH_2"/>
    <property type="match status" value="1"/>
</dbReference>
<evidence type="ECO:0000256" key="5">
    <source>
        <dbReference type="ARBA" id="ARBA00022695"/>
    </source>
</evidence>
<dbReference type="InterPro" id="IPR040643">
    <property type="entry name" value="MLVIN_C"/>
</dbReference>
<dbReference type="GO" id="GO:0003964">
    <property type="term" value="F:RNA-directed DNA polymerase activity"/>
    <property type="evidence" value="ECO:0007669"/>
    <property type="project" value="UniProtKB-KW"/>
</dbReference>
<feature type="domain" description="Peptidase A2" evidence="15">
    <location>
        <begin position="1"/>
        <end position="73"/>
    </location>
</feature>
<dbReference type="SUPFAM" id="SSF53098">
    <property type="entry name" value="Ribonuclease H-like"/>
    <property type="match status" value="2"/>
</dbReference>
<feature type="domain" description="Reverse transcriptase" evidence="16">
    <location>
        <begin position="348"/>
        <end position="531"/>
    </location>
</feature>
<dbReference type="PROSITE" id="PS50879">
    <property type="entry name" value="RNASE_H_1"/>
    <property type="match status" value="1"/>
</dbReference>
<dbReference type="InterPro" id="IPR001584">
    <property type="entry name" value="Integrase_cat-core"/>
</dbReference>
<name>A0A3B5REX3_XIPMA</name>
<dbReference type="InterPro" id="IPR041588">
    <property type="entry name" value="Integrase_H2C2"/>
</dbReference>
<keyword evidence="11" id="KW-0233">DNA recombination</keyword>
<dbReference type="Pfam" id="PF00665">
    <property type="entry name" value="rve"/>
    <property type="match status" value="1"/>
</dbReference>
<dbReference type="SUPFAM" id="SSF56672">
    <property type="entry name" value="DNA/RNA polymerases"/>
    <property type="match status" value="1"/>
</dbReference>
<dbReference type="PROSITE" id="PS50175">
    <property type="entry name" value="ASP_PROT_RETROV"/>
    <property type="match status" value="1"/>
</dbReference>
<keyword evidence="8" id="KW-0378">Hydrolase</keyword>
<keyword evidence="6" id="KW-0540">Nuclease</keyword>
<dbReference type="PANTHER" id="PTHR37984:SF5">
    <property type="entry name" value="PROTEIN NYNRIN-LIKE"/>
    <property type="match status" value="1"/>
</dbReference>
<dbReference type="GO" id="GO:0015074">
    <property type="term" value="P:DNA integration"/>
    <property type="evidence" value="ECO:0007669"/>
    <property type="project" value="InterPro"/>
</dbReference>
<dbReference type="Gene3D" id="1.10.340.70">
    <property type="match status" value="1"/>
</dbReference>
<keyword evidence="12" id="KW-0511">Multifunctional enzyme</keyword>
<dbReference type="PANTHER" id="PTHR37984">
    <property type="entry name" value="PROTEIN CBG26694"/>
    <property type="match status" value="1"/>
</dbReference>
<feature type="compositionally biased region" description="Basic and acidic residues" evidence="14">
    <location>
        <begin position="1352"/>
        <end position="1369"/>
    </location>
</feature>
<reference evidence="19" key="3">
    <citation type="submission" date="2025-08" db="UniProtKB">
        <authorList>
            <consortium name="Ensembl"/>
        </authorList>
    </citation>
    <scope>IDENTIFICATION</scope>
    <source>
        <strain evidence="19">JP 163 A</strain>
    </source>
</reference>
<dbReference type="Pfam" id="PF17921">
    <property type="entry name" value="Integrase_H2C2"/>
    <property type="match status" value="1"/>
</dbReference>
<evidence type="ECO:0000256" key="11">
    <source>
        <dbReference type="ARBA" id="ARBA00023172"/>
    </source>
</evidence>
<dbReference type="InterPro" id="IPR043128">
    <property type="entry name" value="Rev_trsase/Diguanyl_cyclase"/>
</dbReference>
<dbReference type="InParanoid" id="A0A3B5REX3"/>
<dbReference type="InterPro" id="IPR050951">
    <property type="entry name" value="Retrovirus_Pol_polyprotein"/>
</dbReference>
<dbReference type="Gene3D" id="2.30.30.850">
    <property type="match status" value="1"/>
</dbReference>
<evidence type="ECO:0000259" key="16">
    <source>
        <dbReference type="PROSITE" id="PS50878"/>
    </source>
</evidence>
<reference evidence="19" key="4">
    <citation type="submission" date="2025-09" db="UniProtKB">
        <authorList>
            <consortium name="Ensembl"/>
        </authorList>
    </citation>
    <scope>IDENTIFICATION</scope>
    <source>
        <strain evidence="19">JP 163 A</strain>
    </source>
</reference>
<keyword evidence="10" id="KW-0695">RNA-directed DNA polymerase</keyword>
<sequence length="1386" mass="156211">MLVDTGAAYTCVSPIYATHLPMSDKFVSTVGFSGKRQIIQMTAPVRLVTNDNEIKIPILVSDQTPINLLGRDALCKLKIKIWCSPQGVYVEREGVDFQMYMQQNEAKVYWLGDINSSVEEVISEWGQYVQIQIPEAKKPFLDYHCTMYYDISKSTEFEEQWDKETQGDSVHLVSKYIVIGRQGAALNVEMNDFISQWYNVSESVPHITLVVNKNFHAKDLGPMMKTATQIKWEQTESPLIFQSEDATMIKILSETFMTAKPQVVTVPINDTEQTEEKDELDDNPLIHDMLRQVPESMWSKHETDVGLVKSANPFKVDLKPNVKLPFRPQYPLKAEAEEGISKTIDGLLQAGVLVEIESPCNTPIFPVLKADKSKYRLVHDLRTINDVVEDRSSAEMPNPHTLLTAIPAEAKFFTVIDLCSAFFTIPLAEQSQYLFAFTYRGKKYSYTRLPQGFKHSPHVFNQVLRQDLEGLEMRSTLLQFVDDILIASPTLDDCHHDSIKVLERLAEGGYKASKEKLRYCQIQVEYLGRQLSEGSIGISPSQLEGVSKAPCPRTVGEMMTFLGMTGFNADWIESYAEKTAPLRELMKEPGYQNQKTLLKWTTEAKVAFETLKSEMQTAPALAVPNYDKPFYLYVANKKDMYVTAVLMQETCTGRKKQPIAYYSTKLDNVAQGWPPCYQGLAAAYHAYEKASTITMGYPVTILTHHKIAELINLGKFVVTQARSLQYMLLLTYPDITIQRCITNNPANVIPLDCDGEPHECVAETMKYTRLRPDLESTPLPDAEVTYFVDGSCFRDHLGNHAGFAVVQQTGDNFVTVKAEKCDQPCSAQLAELKALTEACKMAKSKSANVFTDSAYAHGVCFLFAAIWKQRGFKRADGTPVQHKAQLKELIAAMMLPSKLAVIKCQAHRKGNDIVIRGNNMADESAKTASRSQMAILAPVVALEPALTPEDVILMQQQASSSERDLWVRRGATMSENGLWRSNQGLLMAPVALLTLLVSEAHGLDHCARGKVLEKLKKQGFWSPYMQDMVDEILSQCEICAENNARKGIKPGIGHIPIPEGPFKHLVIDYVDMLKPVQGKRYMLVIIDRFSRWVEAVPSKTLGADTVIKFLTREVIPRFGIPSEISSDNGSAFVQKVVKGILQKLQIKQRFGSVYHPQSQGLVERINATLKAKLRKICASTKLNWVDALPLALMSYRMQMHRSTHLTPHEMLTGRPMPVPQWRLPFKGPPLEQLQTELKDYVEQLTAIHRAIYLQEKSRSPESAVLEPLVKPGDLVYIKVYRRRWHEARWEGPYEVKRATPTAVQVEGSITWHHLTHCTKVQNKDRVKLEFDKENEQKPHSNETDTDNCPTVDVDRGDEPCNGGDSRDKVLQSAADTTGQTDHDEPE</sequence>
<dbReference type="InterPro" id="IPR041577">
    <property type="entry name" value="RT_RNaseH_2"/>
</dbReference>
<dbReference type="EC" id="3.1.26.4" evidence="2"/>
<dbReference type="InterPro" id="IPR000477">
    <property type="entry name" value="RT_dom"/>
</dbReference>
<dbReference type="InterPro" id="IPR012337">
    <property type="entry name" value="RNaseH-like_sf"/>
</dbReference>
<evidence type="ECO:0000313" key="20">
    <source>
        <dbReference type="Proteomes" id="UP000002852"/>
    </source>
</evidence>
<proteinExistence type="inferred from homology"/>
<dbReference type="Gene3D" id="3.10.10.10">
    <property type="entry name" value="HIV Type 1 Reverse Transcriptase, subunit A, domain 1"/>
    <property type="match status" value="1"/>
</dbReference>
<dbReference type="PROSITE" id="PS50878">
    <property type="entry name" value="RT_POL"/>
    <property type="match status" value="1"/>
</dbReference>
<dbReference type="InterPro" id="IPR021109">
    <property type="entry name" value="Peptidase_aspartic_dom_sf"/>
</dbReference>
<dbReference type="InterPro" id="IPR018061">
    <property type="entry name" value="Retropepsins"/>
</dbReference>
<dbReference type="Pfam" id="PF00077">
    <property type="entry name" value="RVP"/>
    <property type="match status" value="1"/>
</dbReference>
<feature type="compositionally biased region" description="Basic and acidic residues" evidence="14">
    <location>
        <begin position="1331"/>
        <end position="1342"/>
    </location>
</feature>
<protein>
    <recommendedName>
        <fullName evidence="3">Gag-Pol polyprotein</fullName>
        <ecNumber evidence="2">3.1.26.4</ecNumber>
    </recommendedName>
    <alternativeName>
        <fullName evidence="13">Gypsy retrotransposon integrase-like protein 1</fullName>
    </alternativeName>
</protein>
<dbReference type="FunFam" id="3.30.420.10:FF:000032">
    <property type="entry name" value="Retrovirus-related Pol polyprotein from transposon 297-like Protein"/>
    <property type="match status" value="1"/>
</dbReference>
<evidence type="ECO:0000256" key="13">
    <source>
        <dbReference type="ARBA" id="ARBA00039658"/>
    </source>
</evidence>
<dbReference type="SUPFAM" id="SSF50630">
    <property type="entry name" value="Acid proteases"/>
    <property type="match status" value="1"/>
</dbReference>
<dbReference type="GO" id="GO:0003723">
    <property type="term" value="F:RNA binding"/>
    <property type="evidence" value="ECO:0007669"/>
    <property type="project" value="UniProtKB-KW"/>
</dbReference>
<keyword evidence="9" id="KW-0694">RNA-binding</keyword>
<evidence type="ECO:0000259" key="17">
    <source>
        <dbReference type="PROSITE" id="PS50879"/>
    </source>
</evidence>
<dbReference type="GO" id="GO:0004190">
    <property type="term" value="F:aspartic-type endopeptidase activity"/>
    <property type="evidence" value="ECO:0007669"/>
    <property type="project" value="InterPro"/>
</dbReference>